<dbReference type="RefSeq" id="WP_007060978.1">
    <property type="nucleotide sequence ID" value="NZ_ACVI01000029.1"/>
</dbReference>
<dbReference type="InterPro" id="IPR008844">
    <property type="entry name" value="Spore_GerAC-like"/>
</dbReference>
<dbReference type="GO" id="GO:0009847">
    <property type="term" value="P:spore germination"/>
    <property type="evidence" value="ECO:0007669"/>
    <property type="project" value="InterPro"/>
</dbReference>
<keyword evidence="7" id="KW-0449">Lipoprotein</keyword>
<dbReference type="PANTHER" id="PTHR35789">
    <property type="entry name" value="SPORE GERMINATION PROTEIN B3"/>
    <property type="match status" value="1"/>
</dbReference>
<proteinExistence type="inferred from homology"/>
<dbReference type="eggNOG" id="ENOG502ZYKQ">
    <property type="taxonomic scope" value="Bacteria"/>
</dbReference>
<dbReference type="KEGG" id="cck:Ccar_23985"/>
<dbReference type="InterPro" id="IPR057336">
    <property type="entry name" value="GerAC_N"/>
</dbReference>
<comment type="subcellular location">
    <subcellularLocation>
        <location evidence="1">Membrane</location>
        <topology evidence="1">Lipid-anchor</topology>
    </subcellularLocation>
</comment>
<name>C6PTH6_9CLOT</name>
<evidence type="ECO:0000256" key="5">
    <source>
        <dbReference type="ARBA" id="ARBA00023136"/>
    </source>
</evidence>
<protein>
    <submittedName>
        <fullName evidence="10">Germination protein, Ger(X)C family</fullName>
    </submittedName>
</protein>
<evidence type="ECO:0000256" key="4">
    <source>
        <dbReference type="ARBA" id="ARBA00022729"/>
    </source>
</evidence>
<organism evidence="10 11">
    <name type="scientific">Clostridium carboxidivorans P7</name>
    <dbReference type="NCBI Taxonomy" id="536227"/>
    <lineage>
        <taxon>Bacteria</taxon>
        <taxon>Bacillati</taxon>
        <taxon>Bacillota</taxon>
        <taxon>Clostridia</taxon>
        <taxon>Eubacteriales</taxon>
        <taxon>Clostridiaceae</taxon>
        <taxon>Clostridium</taxon>
    </lineage>
</organism>
<dbReference type="NCBIfam" id="TIGR02887">
    <property type="entry name" value="spore_ger_x_C"/>
    <property type="match status" value="1"/>
</dbReference>
<evidence type="ECO:0000313" key="11">
    <source>
        <dbReference type="Proteomes" id="UP000004198"/>
    </source>
</evidence>
<keyword evidence="3" id="KW-0309">Germination</keyword>
<evidence type="ECO:0000259" key="8">
    <source>
        <dbReference type="Pfam" id="PF05504"/>
    </source>
</evidence>
<dbReference type="InterPro" id="IPR038501">
    <property type="entry name" value="Spore_GerAC_C_sf"/>
</dbReference>
<dbReference type="Proteomes" id="UP000004198">
    <property type="component" value="Unassembled WGS sequence"/>
</dbReference>
<reference evidence="10 11" key="1">
    <citation type="submission" date="2009-06" db="EMBL/GenBank/DDBJ databases">
        <title>The draft genome of Clostridium carboxidivorans P7.</title>
        <authorList>
            <consortium name="US DOE Joint Genome Institute (JGI-PGF)"/>
            <person name="Lucas S."/>
            <person name="Copeland A."/>
            <person name="Lapidus A."/>
            <person name="Glavina del Rio T."/>
            <person name="Tice H."/>
            <person name="Bruce D."/>
            <person name="Goodwin L."/>
            <person name="Pitluck S."/>
            <person name="Larimer F."/>
            <person name="Land M.L."/>
            <person name="Hauser L."/>
            <person name="Hemme C.L."/>
        </authorList>
    </citation>
    <scope>NUCLEOTIDE SEQUENCE [LARGE SCALE GENOMIC DNA]</scope>
    <source>
        <strain evidence="10 11">P7</strain>
    </source>
</reference>
<accession>C6PTH6</accession>
<feature type="domain" description="Spore germination protein N-terminal" evidence="9">
    <location>
        <begin position="22"/>
        <end position="191"/>
    </location>
</feature>
<evidence type="ECO:0000256" key="6">
    <source>
        <dbReference type="ARBA" id="ARBA00023139"/>
    </source>
</evidence>
<keyword evidence="6" id="KW-0564">Palmitate</keyword>
<evidence type="ECO:0000256" key="2">
    <source>
        <dbReference type="ARBA" id="ARBA00007886"/>
    </source>
</evidence>
<comment type="similarity">
    <text evidence="2">Belongs to the GerABKC lipoprotein family.</text>
</comment>
<dbReference type="InterPro" id="IPR046953">
    <property type="entry name" value="Spore_GerAC-like_C"/>
</dbReference>
<dbReference type="Pfam" id="PF25198">
    <property type="entry name" value="Spore_GerAC_N"/>
    <property type="match status" value="1"/>
</dbReference>
<dbReference type="EMBL" id="ACVI01000029">
    <property type="protein sequence ID" value="EET87499.1"/>
    <property type="molecule type" value="Genomic_DNA"/>
</dbReference>
<keyword evidence="5" id="KW-0472">Membrane</keyword>
<sequence length="372" mass="41964">MKRMFIFILLVIVTISSTGCWDQKIYEESGFVMQVGFDPSSSNGILMSFVLPVFDVTARERTELIYADANLLREFREIARHTAAKVTEGGKIQQILISDSLAIKGIHDLFEVAEREASDPSTAFVVITEGSSKDLIEALQTVGDKPPTYAYIHDLIRNNIRLSYIPETRIFQFSTLYFSPGIDPVAPIIKLQHDKGKGIELTGSALFAGDKMVGKIDIKQTSLLLAMMGKMKKGEYISKIMPERESENGRRGCAISITKAKRKLTVDIKNDIPVVNIDLNFKTNIGEYKWNKMYGEKIEQSIEEALSKDIKDVCEKLLKYTQEVGSDPLGIGDIVRARHNSYWKNINWESVYRNIVFNVKVNIDVKNHGVIQ</sequence>
<dbReference type="PATRIC" id="fig|536227.13.peg.4953"/>
<dbReference type="OrthoDB" id="2986797at2"/>
<dbReference type="STRING" id="536227.Ccar_23985"/>
<evidence type="ECO:0000259" key="9">
    <source>
        <dbReference type="Pfam" id="PF25198"/>
    </source>
</evidence>
<evidence type="ECO:0000256" key="3">
    <source>
        <dbReference type="ARBA" id="ARBA00022544"/>
    </source>
</evidence>
<dbReference type="Pfam" id="PF05504">
    <property type="entry name" value="Spore_GerAC"/>
    <property type="match status" value="1"/>
</dbReference>
<keyword evidence="4" id="KW-0732">Signal</keyword>
<keyword evidence="11" id="KW-1185">Reference proteome</keyword>
<dbReference type="Gene3D" id="3.30.300.210">
    <property type="entry name" value="Nutrient germinant receptor protein C, domain 3"/>
    <property type="match status" value="1"/>
</dbReference>
<dbReference type="PANTHER" id="PTHR35789:SF1">
    <property type="entry name" value="SPORE GERMINATION PROTEIN B3"/>
    <property type="match status" value="1"/>
</dbReference>
<dbReference type="PROSITE" id="PS51257">
    <property type="entry name" value="PROKAR_LIPOPROTEIN"/>
    <property type="match status" value="1"/>
</dbReference>
<evidence type="ECO:0000256" key="1">
    <source>
        <dbReference type="ARBA" id="ARBA00004635"/>
    </source>
</evidence>
<dbReference type="GO" id="GO:0016020">
    <property type="term" value="C:membrane"/>
    <property type="evidence" value="ECO:0007669"/>
    <property type="project" value="UniProtKB-SubCell"/>
</dbReference>
<comment type="caution">
    <text evidence="10">The sequence shown here is derived from an EMBL/GenBank/DDBJ whole genome shotgun (WGS) entry which is preliminary data.</text>
</comment>
<evidence type="ECO:0000256" key="7">
    <source>
        <dbReference type="ARBA" id="ARBA00023288"/>
    </source>
</evidence>
<feature type="domain" description="Spore germination GerAC-like C-terminal" evidence="8">
    <location>
        <begin position="202"/>
        <end position="369"/>
    </location>
</feature>
<dbReference type="AlphaFoldDB" id="C6PTH6"/>
<gene>
    <name evidence="10" type="ORF">CcarbDRAFT_2093</name>
</gene>
<evidence type="ECO:0000313" key="10">
    <source>
        <dbReference type="EMBL" id="EET87499.1"/>
    </source>
</evidence>